<dbReference type="Proteomes" id="UP000248614">
    <property type="component" value="Unassembled WGS sequence"/>
</dbReference>
<organism evidence="2 3">
    <name type="scientific">Sphingomonas hengshuiensis</name>
    <dbReference type="NCBI Taxonomy" id="1609977"/>
    <lineage>
        <taxon>Bacteria</taxon>
        <taxon>Pseudomonadati</taxon>
        <taxon>Pseudomonadota</taxon>
        <taxon>Alphaproteobacteria</taxon>
        <taxon>Sphingomonadales</taxon>
        <taxon>Sphingomonadaceae</taxon>
        <taxon>Sphingomonas</taxon>
    </lineage>
</organism>
<feature type="region of interest" description="Disordered" evidence="1">
    <location>
        <begin position="1"/>
        <end position="21"/>
    </location>
</feature>
<evidence type="ECO:0000256" key="1">
    <source>
        <dbReference type="SAM" id="MobiDB-lite"/>
    </source>
</evidence>
<proteinExistence type="predicted"/>
<dbReference type="EMBL" id="QFNF01000042">
    <property type="protein sequence ID" value="PZO74455.1"/>
    <property type="molecule type" value="Genomic_DNA"/>
</dbReference>
<accession>A0A2W5ATV4</accession>
<gene>
    <name evidence="2" type="ORF">DI632_13630</name>
</gene>
<reference evidence="2 3" key="1">
    <citation type="submission" date="2017-08" db="EMBL/GenBank/DDBJ databases">
        <title>Infants hospitalized years apart are colonized by the same room-sourced microbial strains.</title>
        <authorList>
            <person name="Brooks B."/>
            <person name="Olm M.R."/>
            <person name="Firek B.A."/>
            <person name="Baker R."/>
            <person name="Thomas B.C."/>
            <person name="Morowitz M.J."/>
            <person name="Banfield J.F."/>
        </authorList>
    </citation>
    <scope>NUCLEOTIDE SEQUENCE [LARGE SCALE GENOMIC DNA]</scope>
    <source>
        <strain evidence="2">S2_018_000_R3_110</strain>
    </source>
</reference>
<evidence type="ECO:0008006" key="4">
    <source>
        <dbReference type="Google" id="ProtNLM"/>
    </source>
</evidence>
<evidence type="ECO:0000313" key="3">
    <source>
        <dbReference type="Proteomes" id="UP000248614"/>
    </source>
</evidence>
<evidence type="ECO:0000313" key="2">
    <source>
        <dbReference type="EMBL" id="PZO74455.1"/>
    </source>
</evidence>
<sequence>MEREEVLTSGGNRPVQQQRIAQGWTPSRRERFLDHVAATCNVRAATEAVGLSQASVYALRRRDPAFAEQWRMALLTGYDRLEAILVSKAIAALEGVQVGDPDTVVTGTISVEQAIKLLDRHRAVVKPGSGRREAQLRATQAETDAMLIARIKAMRGKQERRV</sequence>
<dbReference type="AlphaFoldDB" id="A0A2W5ATV4"/>
<feature type="compositionally biased region" description="Polar residues" evidence="1">
    <location>
        <begin position="9"/>
        <end position="20"/>
    </location>
</feature>
<protein>
    <recommendedName>
        <fullName evidence="4">Terminase</fullName>
    </recommendedName>
</protein>
<comment type="caution">
    <text evidence="2">The sequence shown here is derived from an EMBL/GenBank/DDBJ whole genome shotgun (WGS) entry which is preliminary data.</text>
</comment>
<name>A0A2W5ATV4_9SPHN</name>